<feature type="domain" description="Carrier" evidence="6">
    <location>
        <begin position="970"/>
        <end position="1044"/>
    </location>
</feature>
<dbReference type="InterPro" id="IPR020802">
    <property type="entry name" value="TesA-like"/>
</dbReference>
<dbReference type="NCBIfam" id="TIGR01733">
    <property type="entry name" value="AA-adenyl-dom"/>
    <property type="match status" value="5"/>
</dbReference>
<dbReference type="GO" id="GO:0043041">
    <property type="term" value="P:amino acid activation for nonribosomal peptide biosynthetic process"/>
    <property type="evidence" value="ECO:0007669"/>
    <property type="project" value="TreeGrafter"/>
</dbReference>
<keyword evidence="8" id="KW-1185">Reference proteome</keyword>
<dbReference type="NCBIfam" id="TIGR01720">
    <property type="entry name" value="NRPS-para261"/>
    <property type="match status" value="1"/>
</dbReference>
<dbReference type="SUPFAM" id="SSF56801">
    <property type="entry name" value="Acetyl-CoA synthetase-like"/>
    <property type="match status" value="5"/>
</dbReference>
<dbReference type="Pfam" id="PF00501">
    <property type="entry name" value="AMP-binding"/>
    <property type="match status" value="5"/>
</dbReference>
<dbReference type="CDD" id="cd12117">
    <property type="entry name" value="A_NRPS_Srf_like"/>
    <property type="match status" value="2"/>
</dbReference>
<dbReference type="InterPro" id="IPR006162">
    <property type="entry name" value="Ppantetheine_attach_site"/>
</dbReference>
<feature type="domain" description="Carrier" evidence="6">
    <location>
        <begin position="3552"/>
        <end position="3628"/>
    </location>
</feature>
<name>L7UFJ7_MYXSD</name>
<dbReference type="EMBL" id="CP004025">
    <property type="protein sequence ID" value="AGC45224.1"/>
    <property type="molecule type" value="Genomic_DNA"/>
</dbReference>
<dbReference type="FunFam" id="3.40.50.12780:FF:000012">
    <property type="entry name" value="Non-ribosomal peptide synthetase"/>
    <property type="match status" value="4"/>
</dbReference>
<dbReference type="InterPro" id="IPR036736">
    <property type="entry name" value="ACP-like_sf"/>
</dbReference>
<dbReference type="InterPro" id="IPR020845">
    <property type="entry name" value="AMP-binding_CS"/>
</dbReference>
<dbReference type="InterPro" id="IPR029058">
    <property type="entry name" value="AB_hydrolase_fold"/>
</dbReference>
<dbReference type="Gene3D" id="3.30.300.30">
    <property type="match status" value="5"/>
</dbReference>
<dbReference type="InterPro" id="IPR025110">
    <property type="entry name" value="AMP-bd_C"/>
</dbReference>
<dbReference type="GO" id="GO:0044550">
    <property type="term" value="P:secondary metabolite biosynthetic process"/>
    <property type="evidence" value="ECO:0007669"/>
    <property type="project" value="UniProtKB-ARBA"/>
</dbReference>
<dbReference type="PROSITE" id="PS00012">
    <property type="entry name" value="PHOSPHOPANTETHEINE"/>
    <property type="match status" value="5"/>
</dbReference>
<dbReference type="InterPro" id="IPR020806">
    <property type="entry name" value="PKS_PP-bd"/>
</dbReference>
<dbReference type="InterPro" id="IPR010071">
    <property type="entry name" value="AA_adenyl_dom"/>
</dbReference>
<dbReference type="GO" id="GO:0072330">
    <property type="term" value="P:monocarboxylic acid biosynthetic process"/>
    <property type="evidence" value="ECO:0007669"/>
    <property type="project" value="UniProtKB-ARBA"/>
</dbReference>
<reference evidence="7 8" key="1">
    <citation type="journal article" date="2013" name="Genome Announc.">
        <title>Complete genome sequence of Myxococcus stipitatus strain DSM 14675, a fruiting myxobacterium.</title>
        <authorList>
            <person name="Huntley S."/>
            <person name="Kneip S."/>
            <person name="Treuner-Lange A."/>
            <person name="Sogaard-Andersen L."/>
        </authorList>
    </citation>
    <scope>NUCLEOTIDE SEQUENCE [LARGE SCALE GENOMIC DNA]</scope>
    <source>
        <strain evidence="8">DSM 14675 / JCM 12634 / Mx s8</strain>
    </source>
</reference>
<dbReference type="FunFam" id="2.30.38.10:FF:000001">
    <property type="entry name" value="Non-ribosomal peptide synthetase PvdI"/>
    <property type="match status" value="4"/>
</dbReference>
<dbReference type="Pfam" id="PF00668">
    <property type="entry name" value="Condensation"/>
    <property type="match status" value="6"/>
</dbReference>
<organism evidence="7 8">
    <name type="scientific">Myxococcus stipitatus (strain DSM 14675 / JCM 12634 / Mx s8)</name>
    <dbReference type="NCBI Taxonomy" id="1278073"/>
    <lineage>
        <taxon>Bacteria</taxon>
        <taxon>Pseudomonadati</taxon>
        <taxon>Myxococcota</taxon>
        <taxon>Myxococcia</taxon>
        <taxon>Myxococcales</taxon>
        <taxon>Cystobacterineae</taxon>
        <taxon>Myxococcaceae</taxon>
        <taxon>Myxococcus</taxon>
    </lineage>
</organism>
<evidence type="ECO:0000256" key="3">
    <source>
        <dbReference type="ARBA" id="ARBA00022450"/>
    </source>
</evidence>
<dbReference type="CDD" id="cd19531">
    <property type="entry name" value="LCL_NRPS-like"/>
    <property type="match status" value="3"/>
</dbReference>
<proteinExistence type="inferred from homology"/>
<dbReference type="GO" id="GO:0005737">
    <property type="term" value="C:cytoplasm"/>
    <property type="evidence" value="ECO:0007669"/>
    <property type="project" value="TreeGrafter"/>
</dbReference>
<dbReference type="NCBIfam" id="NF004282">
    <property type="entry name" value="PRK05691.1"/>
    <property type="match status" value="6"/>
</dbReference>
<protein>
    <submittedName>
        <fullName evidence="7">Non-ribosomal peptide synthetase</fullName>
    </submittedName>
</protein>
<dbReference type="InterPro" id="IPR000873">
    <property type="entry name" value="AMP-dep_synth/lig_dom"/>
</dbReference>
<dbReference type="Gene3D" id="2.30.38.10">
    <property type="entry name" value="Luciferase, Domain 3"/>
    <property type="match status" value="5"/>
</dbReference>
<evidence type="ECO:0000256" key="5">
    <source>
        <dbReference type="ARBA" id="ARBA00022737"/>
    </source>
</evidence>
<dbReference type="CDD" id="cd05930">
    <property type="entry name" value="A_NRPS"/>
    <property type="match status" value="2"/>
</dbReference>
<sequence length="6021" mass="659354">MSDNLEDLYPLSPLQGGMLFHAIAEPGQGLYFNQLVCELRGRLDVGAFEQAWRGVLAAHPVLRTALVWDDVDEPVQVVLRDVDLPLRLEDWRDLSPEAFEARLTAFLEQERREGFDLSQAPLIRLTLLRSSGEVHRFVFSHSHLVLDGWSVPLVVRDFFTLYEGRVDGRPARLRPPRPFRDYLGWLAEHDLEDSEVFWRRELAGVQEPTPTGAGAGEGEGRATRVKHLSAQTTSALNAFARRHGLTPSTLVQGAWALALGQLSGARDVVFGTTVSGRPADLSGVEDMVGLFINTQPVRVRWTQDLTWSVWLRGLQDRQVEARQHEHAPLVKVQRWGEVPAGTSLFDTLVVFENYPLDAALTSAKRALSVHDVRAREMDHFGLTLISSPEARLPLHLRYDRARFTQAFADAQLERLERVLEAIAANPEGRLGSLSLLSDEERKRLLVTWNDTRVEYPAHATVHGLFEEAVSRAPEAVAVVQGAARLSFRELDARANQLAHHLRKLGVRRGSLVGLYSRRAPDLVVALWAVLKAGGAYVPMDPAWPAARLSFVLEDTGAPVVLTDASLLEQLPATSSVVLCLDSDWDTVAREPTTAPTPWSGPEDLAYLIYTSGSTGRPKGVMVPHQGVVNYLTWALRAYGLTEGGGSPVHSPLSFDLTVTSLVAPLVAGRPVVLVPEEAGIEGLGEALLTGGPYGLVKLTPTHLRMLATQLGPDAAKGHTRAFVIGGEALTAEGIAFWREHAPDTRLINEYGPTETVVGCCVYTVSAADPMHGPVAIGRPIANTRLYVLDGEGQPVPVGVVGELFIGGAGVARGYWARPDLTAERFVPDAFGAEPGARLYRTGDRVRWREDGRLEYLGRSDFQVKVRGYRIELGEIESALRAHPLVGDAVVVVRDDAPSGARLVAYAVPSGAERPEPAALRAFLESRLPEYMVPAAFVLLDALPLSDNGKVERRALPAPELTVRGPEQEEAPRDAKETALVAIWAQVLGRPHVGIHEDFFELGGDSILGIQVISRATQAGLHFSAKQLFDHPTVARLAAVVTEAPVVSVAQGPVTGPVALTPIQHWFFERELTDAHHFNQALRFTLRERVVPEAMAQALQQLREHHDALRLRFTRDARGGWHQEVGGLEGVLPLETVDVSRSPKEARRAEVEAHSARTQSSLDLSSGAPARAVLFELGPDLPQELLLVIHHLVVDAVSWRVLLEDLLSAYQRLRVNEAVRLPAKTLSYQDWAARLMEHAASPSARDQGAFWLGLPWERVGRLPRDVEDGVANTEGASHQVTVELEPGETQALLQDVARALRAKPDELLLSALARVLRRWTGASCVRVEMEGHGREDVFGEVDVSRTVGWFTSLYPVLVESMGEGPGAGVRAAKEALRRVPAKGVGFGVLRYLSPDPVLREQLRALPAPEVGFNYLGQFDTVLPPTAPLGLSEGHVGPTRASGGPRAHVLDVDCVVSGGRMRLMFTHGKGLHRTETVARLAEEMLGALRELIAHGLSEDPRGLAPSDFPLAKLGMGALERIADGLTAQGRRLRDLEDLYPLSPLQQGILFHHLQEEETQPYFNQISFEMEGALDVRVLTEAWRQSAQRFAILRTGFFWDGLDAPLQAVMREAEPVITVEDWRSVPRESLASRMAAFIAEDRRRGVVLSVAPLFRLALLRTEERVWRVVFSVSHLLLDGWSTQLVTRDVFTRYESLRRGLTPPRGETRPYRDFIAWLAKQDSGAASRFWRGALAGFTEPTRLSLGSAPRGQAGRGEQEVRLGVEESAAFVAFARQHAITPGTVIQGAWAVLLGRYSGGDDVVFGLTVSGRPAELPGIESMVGMFINAIPVRVKMPASRTVGVWLKGLQSWLQEAREYESAPLVDVRGWSEVPSSEQLFESLVIYENYPMESGLSAPSDELVLRNPVAMEVDHHPLTLLALPGRELVLKLTYDASRFEAAAVRRMLEQVRQLLTELRSKVERPLSELSLLSTEEQRRMLAHGHPPATAAHVPVAVFRPVEAQAVRTPAAIAVTDGVRSLTYAELDARANQLAHHLRALGVVAGSTVGLCLDKGLDLAVAVLGALKAGATYVPLDPRYPADRLGFMLEDSGARVVLGHSRWDAVLPRDTRVRRVLLDVDAGVIEGQPTRAPGVEVPPETACYLIYTSGSTGRPKGVALSHRALSHLLTWQVGRSIHPSAKTLQFAALSFDVSFQELFSTWWAGGTLVMPPEDVRQDLSALARFLEEQGVERLFLPFVALQALAEAVVQGGGVPRALREVVTAGEQLQVSPALVSFFERLPGCVLENQYGPSETHVVSALRLSGEPASWPRLPAIGTPLPHCQLYVLDAWGQPCPEAIAGELFIGGAHLAHGYVGRPELTAEKFVPHPFSEVPGARLYRTGDLARWTRDGAVEFVGRLDGQVKLRGFRIELGEVEAALRSAPGVRDAAAVVREDVPGDRRLVGYVVLSETAGVDASRGRELLRASLAARLPEYMVPSAFVALEVLPLTPSGKVNRRALPAVQVEGGEDTAPRTATEQLLAGLFAEVLGLGRVGLHGHFFDLGGHSLLATRAISRVRSTFGIELPLRELFEAPTVSELASRVDRLIRAGASQVMPPLSRRLDRTRPPALSFAQQRLWFLDQLEPSSASYNVPGAVRMTGPLDTAALAKTFDELVRRHEALRTSFRSENGVAVQVISPETKVSLREVHLDGLPESSREEEARRHVEQEVLRPFDLTQGPLLRVTLVKLSEEEHVLVLVLHHIVSDGWSTGVLVKEVAALYEAFAEGRESPLKELEVQYADYAEWQRGWLKGEVLEEQVAYWRQQLEGAPRALELVTDKPRPAAQSFRGAMLEQRWSKVLWRKVEEAGRKEGVTPFMVLLSAYQVVLSRWAGQEEVMVGFPIAGRTSAETEGLIGYFANTLVLRGKVKEGEGVRELLRRAREVTLGAYAHQDVPFEKLVEELVPERDLSRGPLFQVSLTLQNTPPVEVKLGKGLRLSALAADTKTSKFDFSLAVGEDAEGVGVSLNYNSDLYEERTAERLLRHVRAALEGLVEGLEKQVWDVRLEGEEERRRVVEEWSGRRGVVRREETLAELFEAQVEKTPGAVAVEWEGEALTYERLNERANQLAHHLRERGVGPEVKVGLCVERSLEWVVAMLGVVKAGGAYVPLDASNPAERLRWMKREAGVAVVVGRDALVEEVAESADVVVSVEEAELSRAPRSNPERRGSGSNLAYVMYTSGSTGKPKGVAVPQRGVVRLVKGAGYASFGSDEVWLQLAPVSFDASTLEVWGALLNGGKLVVYPAGEVSLEGVGEALRKHGVTSLWLTAALFEQMQAYEAEALRGVRQVLAGGDVLPMARVRERLREGGRLINGYGPTENTTFTTTYRMEREEEAGVRGVPIGRPVEGTEVYVLDERMRPVGEGVPGELYTGGEGLAGGYVGRPELTAERFVPSPFGEGERLYRTGDVARWRGEGELEFLGRKDRQVKVRGYRIELEEVEEGLKRQEGVREAVVEVRGEGLVGYVVGEVEAGRVKEGMRRTLPEYLVPTVVVVLEAMPLTVNGKVDRRALPEPEEVERREEYEAPETELERTLAEVFEEVLGTKKRVGRREDFFELGGHSLLATQVIARVRALAKVDLPLRALFEAPTLETLAERIASSSHEENAPETVPLVAVTRTGPPPLSFAQHRLWFFDQLSPGSAAYNIPIHLRVEGALRVDALQRAFSILVARHEVLRTHFALHEGEPIQVIREPSEFPLQVEDLRGLPDSERWEEVRRQSVEAALRPFDLGAPWLLRVSLLRLAPEVHVLSLVMHHIISDGWSLGVLVRELSALYVACSEGRASPLAPLALQYADYATWQREWLKGARLETQLDWWRQQLAGAPPHLELPTDGPRPAVLSHRGATVPVRLPNTLRDAVVALANQEGATPFMVLLAAFQVLLGRYAGQEDVSVGSPIAGRRYAETEGLIGFFVNTLVLRARMHPRDTFRELLARVRESTLGAYEHQDLPFEKLVEALHPVRDLSRSALFQVLFVLQNTPVAALELPALTLRPWETEGTQAARFELTLNLGETPDGFDGTLLFNTDLFTEATATRMVEHFRVLLESITANPGQRLSLLPLMSRSERQQVLETWATGTGPRLSDTLPIHRLIEQQAAMTPDALAVRCEDSVLSYGQLEARANQLAHHLRTLGVGPDVPVALCLERGVGLVVALLGVLKAGGAYVPLEPSQPVARLAVLMEEVAAPVVVTESRHAAAFGATGVRRVLLDGDAAFLASLPMEAPAVRVMAESLAYVLFTSGSTGRPKGVAVTHGALANYVQAATERLGLRECSSFALVSTFGADLGNTVLFPALLTGGELHVITQERAGNPVGMAEYFQRHPVDCVKMVPSHLSAWLTAPEPAQVLPRKCLVLGGESSSGALLEHLHALAPSLAVFNHYGPTETTVGVLAGRVVAGEAGTSRGGSPGRPASVPLGTPLANTRVYVLDASLYPVPVGVPGELFIGGAQVARGYLGRPELTAERLGPDPFSPEPGARMYRTGDRVRWLADGSVEFLGRSDFQVKVRGFRVEPGEVAAVLREHPSVGDAVVVAREDVPGEQRLVAYVVSVRAQATVDALRGFARERLPAHMVPAAFVVLESLPLTPNGKLDRRALPPPGVGASSVAVGHEPPATPLEELLAAIWSEVLRVERVGRHDDFFALGGHSLVATQVVARLRSALGVEVPLRALFESPTLEGFARRVSQASRSVSVPALVRAPRKGAAALSFAQQRMWFLDRLAPGGAAYNAPSALELKGPLDVDALERAFTELVRRHESLRTCFPDEGGVPVQVIAPPSPCRLHRVELTEDDAREATLRRLVQDEVVRPFDLAQGPLLRVTLVKLAEDAHVLVLVLHHIVSDGWSTGVLVKEVAALYEAFAEGRESPLKELEVQYADYAEWQRGWLKGEVLEEQVAYWRQQLEGAPRALELVTDKPRPIAQSFRGAVLARRWPKSLWRKVEEVGRKEGVTPFMVLLGAYQVVLSRWAGQEEVVVGFPIAGRTSAETEGLIGYFANTLVLRGKVKEGEGVRELLRRAREVTLGAYAHQDVPFEKLVEELVPERDLSRSPLFQVSLTLQNTPPVEVRLGAGLRLKGLEADTKTSKFDFSLAVGEDAEGVGVSLNYNSDLYEEETAERLLRHVRAALEGVVEGLEKKVWDVRLEGEEERRRVVEEWSGRRGVVRREETLAELFEAQVEKTPGAVAVEWEGESLTYERLNERANQLAHHLRERGVGPEVKVGLCVERSLEWVVAMLGVVKAGGAYVPLDASNPAERLRWMKREAGVAVVVGRDALVEEVAESADVVVSVEEAALQREPRSNPERRGSGSNLAYVMYTSGSTGKPKGVAVPQRAVARLVKGAGYASFGSDEVWLQLAPVSFDASTLEVWGALLNGGKLVVYPAGEVSLEGVGEALRKHGVTSLWLTAALFEQMQAYEAEALRGVRQVLAGGDVLPMARVRERLREGGRLINGYGPTENTTFTTTYRMEREEEAGVRGVPIGRPVEGTEVYVLDERMRPVGEGVPGELYTGGEGLAGGYVGRPELTAERFVPSPFGEGERLYRTGDVARWKGEGELEFLGRKDRQVKVRGYRIELEEVEEGLKRQEGVREAVVEVRGEGLVGYVVGEVEANKVKEGMRRTLPEYLVPTVVVVLEAMPLTVNGKVDRRALPEAEQTRAYEAPETELERKLAEVFEEVLGTKKRVGRREDFFELGGHSLLAAQLVAKVRALTGVDVPLRALFEAPSVERLASWMDSSREDRSVRDCVTLQSSGTGAPVFFVHAVGGAVGPYRMLARMLGTERPFYGLQAPGLDGSEAPLEQVEALARRHVAALRAVRPEGPYVLGGWSLGGVVAFEMARELERQGQRVEQLVLLDSFAPGDALLEREPDGALLLAGMALDLARTAGGEPTLRPELLTGLADEEQLTRVAQHARASGWLPPEVRDVDLRAWRDVTRANLRALSAYRPGPYGGGPVTLFRAKDAKRERVVDASHGWSRFVAPDQLTVEDVSGDHYSVLRAPDVDGLATRLASLLGSKT</sequence>
<dbReference type="GO" id="GO:0003824">
    <property type="term" value="F:catalytic activity"/>
    <property type="evidence" value="ECO:0007669"/>
    <property type="project" value="InterPro"/>
</dbReference>
<dbReference type="SUPFAM" id="SSF53474">
    <property type="entry name" value="alpha/beta-Hydrolases"/>
    <property type="match status" value="1"/>
</dbReference>
<accession>L7UFJ7</accession>
<keyword evidence="3" id="KW-0596">Phosphopantetheine</keyword>
<dbReference type="Gene3D" id="1.10.1200.10">
    <property type="entry name" value="ACP-like"/>
    <property type="match status" value="5"/>
</dbReference>
<dbReference type="FunFam" id="3.30.300.30:FF:000010">
    <property type="entry name" value="Enterobactin synthetase component F"/>
    <property type="match status" value="3"/>
</dbReference>
<dbReference type="Gene3D" id="3.40.50.980">
    <property type="match status" value="10"/>
</dbReference>
<dbReference type="Gene3D" id="3.30.559.30">
    <property type="entry name" value="Nonribosomal peptide synthetase, condensation domain"/>
    <property type="match status" value="6"/>
</dbReference>
<dbReference type="RefSeq" id="WP_015349484.1">
    <property type="nucleotide sequence ID" value="NC_020126.1"/>
</dbReference>
<dbReference type="Pfam" id="PF00550">
    <property type="entry name" value="PP-binding"/>
    <property type="match status" value="5"/>
</dbReference>
<dbReference type="PANTHER" id="PTHR45527">
    <property type="entry name" value="NONRIBOSOMAL PEPTIDE SYNTHETASE"/>
    <property type="match status" value="1"/>
</dbReference>
<dbReference type="HOGENOM" id="CLU_222917_0_0_7"/>
<comment type="cofactor">
    <cofactor evidence="1">
        <name>pantetheine 4'-phosphate</name>
        <dbReference type="ChEBI" id="CHEBI:47942"/>
    </cofactor>
</comment>
<dbReference type="InterPro" id="IPR009081">
    <property type="entry name" value="PP-bd_ACP"/>
</dbReference>
<dbReference type="Gene3D" id="3.40.50.1820">
    <property type="entry name" value="alpha/beta hydrolase"/>
    <property type="match status" value="1"/>
</dbReference>
<dbReference type="CDD" id="cd19534">
    <property type="entry name" value="E_NRPS"/>
    <property type="match status" value="1"/>
</dbReference>
<feature type="domain" description="Carrier" evidence="6">
    <location>
        <begin position="5667"/>
        <end position="5743"/>
    </location>
</feature>
<gene>
    <name evidence="7" type="ordered locus">MYSTI_03918</name>
</gene>
<feature type="domain" description="Carrier" evidence="6">
    <location>
        <begin position="2504"/>
        <end position="2579"/>
    </location>
</feature>
<dbReference type="InterPro" id="IPR023213">
    <property type="entry name" value="CAT-like_dom_sf"/>
</dbReference>
<feature type="domain" description="Carrier" evidence="6">
    <location>
        <begin position="4628"/>
        <end position="4703"/>
    </location>
</feature>
<comment type="similarity">
    <text evidence="2">Belongs to the ATP-dependent AMP-binding enzyme family.</text>
</comment>
<evidence type="ECO:0000313" key="7">
    <source>
        <dbReference type="EMBL" id="AGC45224.1"/>
    </source>
</evidence>
<dbReference type="InterPro" id="IPR045851">
    <property type="entry name" value="AMP-bd_C_sf"/>
</dbReference>
<dbReference type="CDD" id="cd19543">
    <property type="entry name" value="DCL_NRPS"/>
    <property type="match status" value="2"/>
</dbReference>
<dbReference type="Pfam" id="PF00975">
    <property type="entry name" value="Thioesterase"/>
    <property type="match status" value="1"/>
</dbReference>
<dbReference type="InterPro" id="IPR001031">
    <property type="entry name" value="Thioesterase"/>
</dbReference>
<dbReference type="GO" id="GO:0031177">
    <property type="term" value="F:phosphopantetheine binding"/>
    <property type="evidence" value="ECO:0007669"/>
    <property type="project" value="InterPro"/>
</dbReference>
<dbReference type="PATRIC" id="fig|1278073.3.peg.3991"/>
<dbReference type="eggNOG" id="COG1020">
    <property type="taxonomic scope" value="Bacteria"/>
</dbReference>
<dbReference type="FunFam" id="1.10.1200.10:FF:000005">
    <property type="entry name" value="Nonribosomal peptide synthetase 1"/>
    <property type="match status" value="2"/>
</dbReference>
<dbReference type="SUPFAM" id="SSF47336">
    <property type="entry name" value="ACP-like"/>
    <property type="match status" value="5"/>
</dbReference>
<evidence type="ECO:0000256" key="4">
    <source>
        <dbReference type="ARBA" id="ARBA00022553"/>
    </source>
</evidence>
<evidence type="ECO:0000259" key="6">
    <source>
        <dbReference type="PROSITE" id="PS50075"/>
    </source>
</evidence>
<evidence type="ECO:0000313" key="8">
    <source>
        <dbReference type="Proteomes" id="UP000011131"/>
    </source>
</evidence>
<dbReference type="FunFam" id="3.30.559.10:FF:000012">
    <property type="entry name" value="Non-ribosomal peptide synthetase"/>
    <property type="match status" value="3"/>
</dbReference>
<evidence type="ECO:0000256" key="2">
    <source>
        <dbReference type="ARBA" id="ARBA00006432"/>
    </source>
</evidence>
<dbReference type="STRING" id="1278073.MYSTI_03918"/>
<dbReference type="Proteomes" id="UP000011131">
    <property type="component" value="Chromosome"/>
</dbReference>
<dbReference type="OrthoDB" id="9757540at2"/>
<keyword evidence="4" id="KW-0597">Phosphoprotein</keyword>
<dbReference type="FunFam" id="1.10.1200.10:FF:000016">
    <property type="entry name" value="Non-ribosomal peptide synthase"/>
    <property type="match status" value="3"/>
</dbReference>
<dbReference type="NCBIfam" id="NF003417">
    <property type="entry name" value="PRK04813.1"/>
    <property type="match status" value="5"/>
</dbReference>
<dbReference type="KEGG" id="msd:MYSTI_03918"/>
<dbReference type="SUPFAM" id="SSF52777">
    <property type="entry name" value="CoA-dependent acyltransferases"/>
    <property type="match status" value="12"/>
</dbReference>
<dbReference type="SMART" id="SM00824">
    <property type="entry name" value="PKS_TE"/>
    <property type="match status" value="1"/>
</dbReference>
<dbReference type="PANTHER" id="PTHR45527:SF1">
    <property type="entry name" value="FATTY ACID SYNTHASE"/>
    <property type="match status" value="1"/>
</dbReference>
<dbReference type="Gene3D" id="3.30.559.10">
    <property type="entry name" value="Chloramphenicol acetyltransferase-like domain"/>
    <property type="match status" value="6"/>
</dbReference>
<dbReference type="PROSITE" id="PS50075">
    <property type="entry name" value="CARRIER"/>
    <property type="match status" value="5"/>
</dbReference>
<evidence type="ECO:0000256" key="1">
    <source>
        <dbReference type="ARBA" id="ARBA00001957"/>
    </source>
</evidence>
<dbReference type="FunFam" id="3.40.50.980:FF:000001">
    <property type="entry name" value="Non-ribosomal peptide synthetase"/>
    <property type="match status" value="5"/>
</dbReference>
<keyword evidence="5" id="KW-0677">Repeat</keyword>
<dbReference type="InterPro" id="IPR001242">
    <property type="entry name" value="Condensation_dom"/>
</dbReference>
<dbReference type="PROSITE" id="PS00455">
    <property type="entry name" value="AMP_BINDING"/>
    <property type="match status" value="5"/>
</dbReference>
<dbReference type="SMART" id="SM00823">
    <property type="entry name" value="PKS_PP"/>
    <property type="match status" value="5"/>
</dbReference>
<dbReference type="CDD" id="cd17651">
    <property type="entry name" value="A_NRPS_VisG_like"/>
    <property type="match status" value="1"/>
</dbReference>
<dbReference type="InterPro" id="IPR010060">
    <property type="entry name" value="NRPS_synth"/>
</dbReference>
<dbReference type="Pfam" id="PF13193">
    <property type="entry name" value="AMP-binding_C"/>
    <property type="match status" value="5"/>
</dbReference>